<dbReference type="AlphaFoldDB" id="A0A939SW35"/>
<organism evidence="1 2">
    <name type="scientific">Klebsiella pneumoniae</name>
    <dbReference type="NCBI Taxonomy" id="573"/>
    <lineage>
        <taxon>Bacteria</taxon>
        <taxon>Pseudomonadati</taxon>
        <taxon>Pseudomonadota</taxon>
        <taxon>Gammaproteobacteria</taxon>
        <taxon>Enterobacterales</taxon>
        <taxon>Enterobacteriaceae</taxon>
        <taxon>Klebsiella/Raoultella group</taxon>
        <taxon>Klebsiella</taxon>
        <taxon>Klebsiella pneumoniae complex</taxon>
    </lineage>
</organism>
<name>A0A939SW35_KLEPN</name>
<protein>
    <submittedName>
        <fullName evidence="1">Uncharacterized protein</fullName>
    </submittedName>
</protein>
<sequence>MQSAVAKAFGNTADEINRANQAGQNFNPKALQVSPPADGDKVILNLEEQNELLKIQDERQRAVTKAEDAGGEGY</sequence>
<dbReference type="EMBL" id="JAGETO010000031">
    <property type="protein sequence ID" value="MBO2029216.1"/>
    <property type="molecule type" value="Genomic_DNA"/>
</dbReference>
<evidence type="ECO:0000313" key="2">
    <source>
        <dbReference type="Proteomes" id="UP000664620"/>
    </source>
</evidence>
<dbReference type="Proteomes" id="UP000664620">
    <property type="component" value="Unassembled WGS sequence"/>
</dbReference>
<comment type="caution">
    <text evidence="1">The sequence shown here is derived from an EMBL/GenBank/DDBJ whole genome shotgun (WGS) entry which is preliminary data.</text>
</comment>
<accession>A0A939SW35</accession>
<proteinExistence type="predicted"/>
<reference evidence="1" key="1">
    <citation type="submission" date="2021-03" db="EMBL/GenBank/DDBJ databases">
        <title>Molecular epidemiology and mechanisms of colistin and carbapenem resistance in Enterobacteriaceae from clinical isolates, the environment and porcine samples in Pretoria, South Africa.</title>
        <authorList>
            <person name="Bogoshi D."/>
            <person name="Mbelle N.M."/>
            <person name="Naidoo V."/>
            <person name="Osei Sekyere J."/>
        </authorList>
    </citation>
    <scope>NUCLEOTIDE SEQUENCE</scope>
    <source>
        <strain evidence="1">C034</strain>
    </source>
</reference>
<evidence type="ECO:0000313" key="1">
    <source>
        <dbReference type="EMBL" id="MBO2029216.1"/>
    </source>
</evidence>
<gene>
    <name evidence="1" type="ORF">J4734_09600</name>
</gene>